<keyword evidence="1" id="KW-0812">Transmembrane</keyword>
<gene>
    <name evidence="2" type="ORF">KK060_16735</name>
</gene>
<protein>
    <recommendedName>
        <fullName evidence="4">C4-dicarboxylate ABC transporter</fullName>
    </recommendedName>
</protein>
<organism evidence="2 3">
    <name type="scientific">Chryseosolibacter indicus</name>
    <dbReference type="NCBI Taxonomy" id="2782351"/>
    <lineage>
        <taxon>Bacteria</taxon>
        <taxon>Pseudomonadati</taxon>
        <taxon>Bacteroidota</taxon>
        <taxon>Cytophagia</taxon>
        <taxon>Cytophagales</taxon>
        <taxon>Chryseotaleaceae</taxon>
        <taxon>Chryseosolibacter</taxon>
    </lineage>
</organism>
<dbReference type="RefSeq" id="WP_254154901.1">
    <property type="nucleotide sequence ID" value="NZ_JAHESD010000043.1"/>
</dbReference>
<keyword evidence="1" id="KW-1133">Transmembrane helix</keyword>
<reference evidence="2 3" key="1">
    <citation type="submission" date="2021-05" db="EMBL/GenBank/DDBJ databases">
        <title>A Polyphasic approach of four new species of the genus Ohtaekwangia: Ohtaekwangia histidinii sp. nov., Ohtaekwangia cretensis sp. nov., Ohtaekwangia indiensis sp. nov., Ohtaekwangia reichenbachii sp. nov. from diverse environment.</title>
        <authorList>
            <person name="Octaviana S."/>
        </authorList>
    </citation>
    <scope>NUCLEOTIDE SEQUENCE [LARGE SCALE GENOMIC DNA]</scope>
    <source>
        <strain evidence="2 3">PWU20</strain>
    </source>
</reference>
<sequence>MEENNEERKLSASDLIAKSFGAIMVVLYVVIGTTIIFKAQEIRNVPETYAKVIGTLLILYGLYRGYKLYRKYFSNPE</sequence>
<dbReference type="Proteomes" id="UP000772618">
    <property type="component" value="Unassembled WGS sequence"/>
</dbReference>
<comment type="caution">
    <text evidence="2">The sequence shown here is derived from an EMBL/GenBank/DDBJ whole genome shotgun (WGS) entry which is preliminary data.</text>
</comment>
<feature type="transmembrane region" description="Helical" evidence="1">
    <location>
        <begin position="49"/>
        <end position="66"/>
    </location>
</feature>
<evidence type="ECO:0000313" key="2">
    <source>
        <dbReference type="EMBL" id="MBT1704942.1"/>
    </source>
</evidence>
<feature type="transmembrane region" description="Helical" evidence="1">
    <location>
        <begin position="15"/>
        <end position="37"/>
    </location>
</feature>
<proteinExistence type="predicted"/>
<name>A0ABS5VU46_9BACT</name>
<evidence type="ECO:0000313" key="3">
    <source>
        <dbReference type="Proteomes" id="UP000772618"/>
    </source>
</evidence>
<keyword evidence="1" id="KW-0472">Membrane</keyword>
<evidence type="ECO:0008006" key="4">
    <source>
        <dbReference type="Google" id="ProtNLM"/>
    </source>
</evidence>
<dbReference type="EMBL" id="JAHESD010000043">
    <property type="protein sequence ID" value="MBT1704942.1"/>
    <property type="molecule type" value="Genomic_DNA"/>
</dbReference>
<evidence type="ECO:0000256" key="1">
    <source>
        <dbReference type="SAM" id="Phobius"/>
    </source>
</evidence>
<accession>A0ABS5VU46</accession>
<keyword evidence="3" id="KW-1185">Reference proteome</keyword>